<evidence type="ECO:0000256" key="2">
    <source>
        <dbReference type="ARBA" id="ARBA00022475"/>
    </source>
</evidence>
<feature type="domain" description="ABC3 transporter permease C-terminal" evidence="7">
    <location>
        <begin position="672"/>
        <end position="785"/>
    </location>
</feature>
<dbReference type="PANTHER" id="PTHR30572">
    <property type="entry name" value="MEMBRANE COMPONENT OF TRANSPORTER-RELATED"/>
    <property type="match status" value="1"/>
</dbReference>
<dbReference type="PANTHER" id="PTHR30572:SF18">
    <property type="entry name" value="ABC-TYPE MACROLIDE FAMILY EXPORT SYSTEM PERMEASE COMPONENT 2"/>
    <property type="match status" value="1"/>
</dbReference>
<evidence type="ECO:0000259" key="7">
    <source>
        <dbReference type="Pfam" id="PF02687"/>
    </source>
</evidence>
<dbReference type="Pfam" id="PF02687">
    <property type="entry name" value="FtsX"/>
    <property type="match status" value="2"/>
</dbReference>
<feature type="transmembrane region" description="Helical" evidence="6">
    <location>
        <begin position="374"/>
        <end position="396"/>
    </location>
</feature>
<dbReference type="RefSeq" id="WP_137340834.1">
    <property type="nucleotide sequence ID" value="NZ_BSQH01000003.1"/>
</dbReference>
<feature type="transmembrane region" description="Helical" evidence="6">
    <location>
        <begin position="705"/>
        <end position="736"/>
    </location>
</feature>
<dbReference type="InterPro" id="IPR025857">
    <property type="entry name" value="MacB_PCD"/>
</dbReference>
<keyword evidence="3 6" id="KW-0812">Transmembrane</keyword>
<gene>
    <name evidence="9" type="ORF">FDK13_15105</name>
</gene>
<dbReference type="GO" id="GO:0022857">
    <property type="term" value="F:transmembrane transporter activity"/>
    <property type="evidence" value="ECO:0007669"/>
    <property type="project" value="TreeGrafter"/>
</dbReference>
<dbReference type="InterPro" id="IPR003838">
    <property type="entry name" value="ABC3_permease_C"/>
</dbReference>
<evidence type="ECO:0000256" key="3">
    <source>
        <dbReference type="ARBA" id="ARBA00022692"/>
    </source>
</evidence>
<keyword evidence="2" id="KW-1003">Cell membrane</keyword>
<dbReference type="Proteomes" id="UP000304900">
    <property type="component" value="Unassembled WGS sequence"/>
</dbReference>
<evidence type="ECO:0000256" key="5">
    <source>
        <dbReference type="ARBA" id="ARBA00023136"/>
    </source>
</evidence>
<comment type="caution">
    <text evidence="9">The sequence shown here is derived from an EMBL/GenBank/DDBJ whole genome shotgun (WGS) entry which is preliminary data.</text>
</comment>
<evidence type="ECO:0000313" key="10">
    <source>
        <dbReference type="Proteomes" id="UP000304900"/>
    </source>
</evidence>
<organism evidence="9 10">
    <name type="scientific">Dyadobacter frigoris</name>
    <dbReference type="NCBI Taxonomy" id="2576211"/>
    <lineage>
        <taxon>Bacteria</taxon>
        <taxon>Pseudomonadati</taxon>
        <taxon>Bacteroidota</taxon>
        <taxon>Cytophagia</taxon>
        <taxon>Cytophagales</taxon>
        <taxon>Spirosomataceae</taxon>
        <taxon>Dyadobacter</taxon>
    </lineage>
</organism>
<evidence type="ECO:0000313" key="9">
    <source>
        <dbReference type="EMBL" id="TKT91689.1"/>
    </source>
</evidence>
<feature type="transmembrane region" description="Helical" evidence="6">
    <location>
        <begin position="669"/>
        <end position="693"/>
    </location>
</feature>
<evidence type="ECO:0000256" key="1">
    <source>
        <dbReference type="ARBA" id="ARBA00004651"/>
    </source>
</evidence>
<feature type="transmembrane region" description="Helical" evidence="6">
    <location>
        <begin position="21"/>
        <end position="43"/>
    </location>
</feature>
<name>A0A4U6D309_9BACT</name>
<dbReference type="InterPro" id="IPR050250">
    <property type="entry name" value="Macrolide_Exporter_MacB"/>
</dbReference>
<keyword evidence="4 6" id="KW-1133">Transmembrane helix</keyword>
<evidence type="ECO:0000259" key="8">
    <source>
        <dbReference type="Pfam" id="PF12704"/>
    </source>
</evidence>
<protein>
    <submittedName>
        <fullName evidence="9">FtsX-like permease family protein</fullName>
    </submittedName>
</protein>
<dbReference type="EMBL" id="SZVO01000006">
    <property type="protein sequence ID" value="TKT91689.1"/>
    <property type="molecule type" value="Genomic_DNA"/>
</dbReference>
<feature type="transmembrane region" description="Helical" evidence="6">
    <location>
        <begin position="279"/>
        <end position="304"/>
    </location>
</feature>
<dbReference type="Pfam" id="PF12704">
    <property type="entry name" value="MacB_PCD"/>
    <property type="match status" value="1"/>
</dbReference>
<evidence type="ECO:0000256" key="4">
    <source>
        <dbReference type="ARBA" id="ARBA00022989"/>
    </source>
</evidence>
<feature type="transmembrane region" description="Helical" evidence="6">
    <location>
        <begin position="325"/>
        <end position="354"/>
    </location>
</feature>
<feature type="domain" description="MacB-like periplasmic core" evidence="8">
    <location>
        <begin position="20"/>
        <end position="227"/>
    </location>
</feature>
<dbReference type="AlphaFoldDB" id="A0A4U6D309"/>
<feature type="transmembrane region" description="Helical" evidence="6">
    <location>
        <begin position="417"/>
        <end position="441"/>
    </location>
</feature>
<feature type="domain" description="ABC3 transporter permease C-terminal" evidence="7">
    <location>
        <begin position="284"/>
        <end position="401"/>
    </location>
</feature>
<sequence>MLKNYFITAIRYLWKQKGFSIINLIGLTIGMSVCYFALLFVHFELSYDTYHEKSDRIYRLVTDIKTDHGTDQLSTTATMAPSMQAAFPEVQATTRIFLDYLIIQKGEEQYSEENIAYADSSIFSVFTFPLISGNPAQSLNAPYSVILSETAARKYFGEENALGKTLKVNGKEQATVTGIMKDIRDNSHFKVSMLFSMSTLGEEWMQNSKRFFFYTYLLLPENQDPAVLTAKFPGFVKDHFDQSKGQYSLALEPLKTVYLDGKPRGSKTGSSVNGNRSHVYIFSFVAAFVLFIACFNFINLTTALSIQRAKEIGVRKVLGTTKRLLVFQFLIEALVLALTSFVLSIIVCSLFLPYFNDLAGKTVSISIFQNLGNLGILFMISVIIGLLSGIYPAFFLSRFQPVSILKGGFISVSKGIAFRKALVIAQFSISIILIVATIVVYSQLHFMQNQELGFKKDHMLVIDFQYDDKITSHEETIKDQLTKIPGVTAASISSSIPGKSNHIYPTKLENKSSDMQDFQLDTYFVDYDFLKQYQISVIAGRGFSKQFGSDLRETILINEAAVKSLGYANPQEVIGKRFSQLNVNGLVIGVVKDFHFRSFQEQVQPLILRVSPGFFTFLTLNVSDENMPERIQQLEKKWKQLVPNLPLIYFFADEAYTNQYRDEQRFGKLFIGFAAFAILISCLGLLGLSAFSITRRTREVGVRKVMGASVSGIVGLLSLDFIKLVLIAILIASPIAWYAMNRWLLEFAYRIEISPWIFILAGFIALSIAVATVSFQAIKAALMNPVKSLRSE</sequence>
<accession>A0A4U6D309</accession>
<dbReference type="OrthoDB" id="1451596at2"/>
<evidence type="ECO:0000256" key="6">
    <source>
        <dbReference type="SAM" id="Phobius"/>
    </source>
</evidence>
<proteinExistence type="predicted"/>
<keyword evidence="10" id="KW-1185">Reference proteome</keyword>
<dbReference type="GO" id="GO:0005886">
    <property type="term" value="C:plasma membrane"/>
    <property type="evidence" value="ECO:0007669"/>
    <property type="project" value="UniProtKB-SubCell"/>
</dbReference>
<comment type="subcellular location">
    <subcellularLocation>
        <location evidence="1">Cell membrane</location>
        <topology evidence="1">Multi-pass membrane protein</topology>
    </subcellularLocation>
</comment>
<keyword evidence="5 6" id="KW-0472">Membrane</keyword>
<reference evidence="9 10" key="1">
    <citation type="submission" date="2019-05" db="EMBL/GenBank/DDBJ databases">
        <title>Dyadobacter AR-3-8 sp. nov., isolated from arctic soil.</title>
        <authorList>
            <person name="Chaudhary D.K."/>
        </authorList>
    </citation>
    <scope>NUCLEOTIDE SEQUENCE [LARGE SCALE GENOMIC DNA]</scope>
    <source>
        <strain evidence="9 10">AR-3-8</strain>
    </source>
</reference>
<feature type="transmembrane region" description="Helical" evidence="6">
    <location>
        <begin position="756"/>
        <end position="778"/>
    </location>
</feature>